<reference evidence="1 2" key="1">
    <citation type="journal article" date="2024" name="BMC Genomics">
        <title>De novo assembly and annotation of Popillia japonica's genome with initial clues to its potential as an invasive pest.</title>
        <authorList>
            <person name="Cucini C."/>
            <person name="Boschi S."/>
            <person name="Funari R."/>
            <person name="Cardaioli E."/>
            <person name="Iannotti N."/>
            <person name="Marturano G."/>
            <person name="Paoli F."/>
            <person name="Bruttini M."/>
            <person name="Carapelli A."/>
            <person name="Frati F."/>
            <person name="Nardi F."/>
        </authorList>
    </citation>
    <scope>NUCLEOTIDE SEQUENCE [LARGE SCALE GENOMIC DNA]</scope>
    <source>
        <strain evidence="1">DMR45628</strain>
    </source>
</reference>
<name>A0AAW1LSY6_POPJA</name>
<dbReference type="EMBL" id="JASPKY010000108">
    <property type="protein sequence ID" value="KAK9736808.1"/>
    <property type="molecule type" value="Genomic_DNA"/>
</dbReference>
<organism evidence="1 2">
    <name type="scientific">Popillia japonica</name>
    <name type="common">Japanese beetle</name>
    <dbReference type="NCBI Taxonomy" id="7064"/>
    <lineage>
        <taxon>Eukaryota</taxon>
        <taxon>Metazoa</taxon>
        <taxon>Ecdysozoa</taxon>
        <taxon>Arthropoda</taxon>
        <taxon>Hexapoda</taxon>
        <taxon>Insecta</taxon>
        <taxon>Pterygota</taxon>
        <taxon>Neoptera</taxon>
        <taxon>Endopterygota</taxon>
        <taxon>Coleoptera</taxon>
        <taxon>Polyphaga</taxon>
        <taxon>Scarabaeiformia</taxon>
        <taxon>Scarabaeidae</taxon>
        <taxon>Rutelinae</taxon>
        <taxon>Popillia</taxon>
    </lineage>
</organism>
<keyword evidence="2" id="KW-1185">Reference proteome</keyword>
<evidence type="ECO:0000313" key="1">
    <source>
        <dbReference type="EMBL" id="KAK9736808.1"/>
    </source>
</evidence>
<gene>
    <name evidence="1" type="ORF">QE152_g11263</name>
</gene>
<evidence type="ECO:0000313" key="2">
    <source>
        <dbReference type="Proteomes" id="UP001458880"/>
    </source>
</evidence>
<accession>A0AAW1LSY6</accession>
<sequence>MFNRSGRVNALVLYHEVTIHYQPRTFRHNNNNYAATPHPYTVDYVILGSGVIVCSTKLASMGRRASGICDMVRQRKHASYETPLREIPGFFRKKLNQSCEIRNTTFSSIWGARMSWRFRRLN</sequence>
<dbReference type="AlphaFoldDB" id="A0AAW1LSY6"/>
<protein>
    <submittedName>
        <fullName evidence="1">Uncharacterized protein</fullName>
    </submittedName>
</protein>
<comment type="caution">
    <text evidence="1">The sequence shown here is derived from an EMBL/GenBank/DDBJ whole genome shotgun (WGS) entry which is preliminary data.</text>
</comment>
<dbReference type="Proteomes" id="UP001458880">
    <property type="component" value="Unassembled WGS sequence"/>
</dbReference>
<proteinExistence type="predicted"/>